<dbReference type="InterPro" id="IPR007445">
    <property type="entry name" value="PilO"/>
</dbReference>
<protein>
    <recommendedName>
        <fullName evidence="4">Pilus assembly protein PilO</fullName>
    </recommendedName>
</protein>
<reference evidence="2" key="1">
    <citation type="journal article" date="2014" name="Int. J. Syst. Evol. Microbiol.">
        <title>Complete genome sequence of Corynebacterium casei LMG S-19264T (=DSM 44701T), isolated from a smear-ripened cheese.</title>
        <authorList>
            <consortium name="US DOE Joint Genome Institute (JGI-PGF)"/>
            <person name="Walter F."/>
            <person name="Albersmeier A."/>
            <person name="Kalinowski J."/>
            <person name="Ruckert C."/>
        </authorList>
    </citation>
    <scope>NUCLEOTIDE SEQUENCE</scope>
    <source>
        <strain evidence="2">JCM 31311</strain>
    </source>
</reference>
<feature type="region of interest" description="Disordered" evidence="1">
    <location>
        <begin position="168"/>
        <end position="239"/>
    </location>
</feature>
<reference evidence="2" key="2">
    <citation type="submission" date="2020-09" db="EMBL/GenBank/DDBJ databases">
        <authorList>
            <person name="Sun Q."/>
            <person name="Ohkuma M."/>
        </authorList>
    </citation>
    <scope>NUCLEOTIDE SEQUENCE</scope>
    <source>
        <strain evidence="2">JCM 31311</strain>
    </source>
</reference>
<comment type="caution">
    <text evidence="2">The sequence shown here is derived from an EMBL/GenBank/DDBJ whole genome shotgun (WGS) entry which is preliminary data.</text>
</comment>
<evidence type="ECO:0000313" key="3">
    <source>
        <dbReference type="Proteomes" id="UP000603865"/>
    </source>
</evidence>
<gene>
    <name evidence="2" type="ORF">GCM10008957_48940</name>
</gene>
<evidence type="ECO:0008006" key="4">
    <source>
        <dbReference type="Google" id="ProtNLM"/>
    </source>
</evidence>
<proteinExistence type="predicted"/>
<accession>A0A918CMW4</accession>
<dbReference type="AlphaFoldDB" id="A0A918CMW4"/>
<organism evidence="2 3">
    <name type="scientific">Deinococcus ruber</name>
    <dbReference type="NCBI Taxonomy" id="1848197"/>
    <lineage>
        <taxon>Bacteria</taxon>
        <taxon>Thermotogati</taxon>
        <taxon>Deinococcota</taxon>
        <taxon>Deinococci</taxon>
        <taxon>Deinococcales</taxon>
        <taxon>Deinococcaceae</taxon>
        <taxon>Deinococcus</taxon>
    </lineage>
</organism>
<evidence type="ECO:0000313" key="2">
    <source>
        <dbReference type="EMBL" id="GGR32694.1"/>
    </source>
</evidence>
<feature type="compositionally biased region" description="Polar residues" evidence="1">
    <location>
        <begin position="199"/>
        <end position="213"/>
    </location>
</feature>
<dbReference type="RefSeq" id="WP_189093146.1">
    <property type="nucleotide sequence ID" value="NZ_BMQL01000056.1"/>
</dbReference>
<feature type="compositionally biased region" description="Polar residues" evidence="1">
    <location>
        <begin position="220"/>
        <end position="233"/>
    </location>
</feature>
<dbReference type="InterPro" id="IPR014717">
    <property type="entry name" value="Transl_elong_EF1B/ribsomal_bS6"/>
</dbReference>
<keyword evidence="3" id="KW-1185">Reference proteome</keyword>
<sequence length="239" mass="25258">MNLKPFYPMLGVLLLGGLLAYKVTAPPLQDALTTRSTLQDDIATLEQTVQTLPAETVRHERLQQDYAALKARLPDTEHLPGVLRTLSDTARALNVRADKIDRSVRPSSIPGVTAVDLDVSLVGTYARTQAYIQTLARLPRAYTTRSVTFSAGDHGLVTGSLKLTTYTRDNTTPAATPATGTTPPSTGTMPLSPSPTSGRISMTPNGSMPTSATPLAGATARTSPTSPEVNFSTRPGGAQ</sequence>
<feature type="compositionally biased region" description="Low complexity" evidence="1">
    <location>
        <begin position="171"/>
        <end position="198"/>
    </location>
</feature>
<dbReference type="Gene3D" id="3.30.70.60">
    <property type="match status" value="1"/>
</dbReference>
<dbReference type="GO" id="GO:0043683">
    <property type="term" value="P:type IV pilus assembly"/>
    <property type="evidence" value="ECO:0007669"/>
    <property type="project" value="InterPro"/>
</dbReference>
<dbReference type="EMBL" id="BMQL01000056">
    <property type="protein sequence ID" value="GGR32694.1"/>
    <property type="molecule type" value="Genomic_DNA"/>
</dbReference>
<dbReference type="GO" id="GO:0043107">
    <property type="term" value="P:type IV pilus-dependent motility"/>
    <property type="evidence" value="ECO:0007669"/>
    <property type="project" value="InterPro"/>
</dbReference>
<dbReference type="Proteomes" id="UP000603865">
    <property type="component" value="Unassembled WGS sequence"/>
</dbReference>
<evidence type="ECO:0000256" key="1">
    <source>
        <dbReference type="SAM" id="MobiDB-lite"/>
    </source>
</evidence>
<name>A0A918CMW4_9DEIO</name>
<dbReference type="Pfam" id="PF04350">
    <property type="entry name" value="PilO"/>
    <property type="match status" value="1"/>
</dbReference>